<dbReference type="GO" id="GO:0005886">
    <property type="term" value="C:plasma membrane"/>
    <property type="evidence" value="ECO:0007669"/>
    <property type="project" value="UniProtKB-SubCell"/>
</dbReference>
<evidence type="ECO:0000256" key="5">
    <source>
        <dbReference type="ARBA" id="ARBA00022989"/>
    </source>
</evidence>
<keyword evidence="2" id="KW-0813">Transport</keyword>
<evidence type="ECO:0000256" key="1">
    <source>
        <dbReference type="ARBA" id="ARBA00004651"/>
    </source>
</evidence>
<feature type="transmembrane region" description="Helical" evidence="7">
    <location>
        <begin position="100"/>
        <end position="121"/>
    </location>
</feature>
<dbReference type="Pfam" id="PF00528">
    <property type="entry name" value="BPD_transp_1"/>
    <property type="match status" value="1"/>
</dbReference>
<keyword evidence="4 7" id="KW-0812">Transmembrane</keyword>
<evidence type="ECO:0000259" key="8">
    <source>
        <dbReference type="PROSITE" id="PS50928"/>
    </source>
</evidence>
<dbReference type="PANTHER" id="PTHR43005">
    <property type="entry name" value="BLR7065 PROTEIN"/>
    <property type="match status" value="1"/>
</dbReference>
<evidence type="ECO:0000313" key="9">
    <source>
        <dbReference type="EMBL" id="VAW14465.1"/>
    </source>
</evidence>
<feature type="transmembrane region" description="Helical" evidence="7">
    <location>
        <begin position="7"/>
        <end position="29"/>
    </location>
</feature>
<feature type="transmembrane region" description="Helical" evidence="7">
    <location>
        <begin position="190"/>
        <end position="214"/>
    </location>
</feature>
<feature type="transmembrane region" description="Helical" evidence="7">
    <location>
        <begin position="67"/>
        <end position="88"/>
    </location>
</feature>
<name>A0A3B0T7R7_9ZZZZ</name>
<dbReference type="InterPro" id="IPR035906">
    <property type="entry name" value="MetI-like_sf"/>
</dbReference>
<feature type="domain" description="ABC transmembrane type-1" evidence="8">
    <location>
        <begin position="63"/>
        <end position="273"/>
    </location>
</feature>
<evidence type="ECO:0000256" key="2">
    <source>
        <dbReference type="ARBA" id="ARBA00022448"/>
    </source>
</evidence>
<evidence type="ECO:0000256" key="6">
    <source>
        <dbReference type="ARBA" id="ARBA00023136"/>
    </source>
</evidence>
<keyword evidence="3" id="KW-1003">Cell membrane</keyword>
<dbReference type="AlphaFoldDB" id="A0A3B0T7R7"/>
<dbReference type="GO" id="GO:0055085">
    <property type="term" value="P:transmembrane transport"/>
    <property type="evidence" value="ECO:0007669"/>
    <property type="project" value="InterPro"/>
</dbReference>
<dbReference type="CDD" id="cd06261">
    <property type="entry name" value="TM_PBP2"/>
    <property type="match status" value="1"/>
</dbReference>
<feature type="transmembrane region" description="Helical" evidence="7">
    <location>
        <begin position="141"/>
        <end position="169"/>
    </location>
</feature>
<comment type="subcellular location">
    <subcellularLocation>
        <location evidence="1">Cell membrane</location>
        <topology evidence="1">Multi-pass membrane protein</topology>
    </subcellularLocation>
</comment>
<evidence type="ECO:0000256" key="4">
    <source>
        <dbReference type="ARBA" id="ARBA00022692"/>
    </source>
</evidence>
<keyword evidence="6 7" id="KW-0472">Membrane</keyword>
<feature type="transmembrane region" description="Helical" evidence="7">
    <location>
        <begin position="255"/>
        <end position="276"/>
    </location>
</feature>
<dbReference type="Gene3D" id="1.10.3720.10">
    <property type="entry name" value="MetI-like"/>
    <property type="match status" value="1"/>
</dbReference>
<organism evidence="9">
    <name type="scientific">hydrothermal vent metagenome</name>
    <dbReference type="NCBI Taxonomy" id="652676"/>
    <lineage>
        <taxon>unclassified sequences</taxon>
        <taxon>metagenomes</taxon>
        <taxon>ecological metagenomes</taxon>
    </lineage>
</organism>
<sequence length="284" mass="32098">MHLKYKLVAPLVVVLSAVMIYPLAFSAWISVHDYRLTRLNDVKFRGADNFVFVITDPQFITAMSNTLLFVFGAVTMELVLGLGLAILVKKLFRFENFIRSVLLAPMFITPIAVGLMFRFLLNSQLGVIPYYLAKTGVEVDWFGPNLALFSIMLIDTWQWTPFMFLMFLAGLESLPKSPFEAARVDGAGPWLTFWSLTLPMLRPVIVVALIIRALDAFKVFEYVYAITRGGPGDVTETIMFYIYKTGFRFFRMGQAAAAAFILIAVILALVIVLFWATKSDRRVD</sequence>
<gene>
    <name evidence="9" type="ORF">MNBD_ALPHA12-1760</name>
</gene>
<dbReference type="PROSITE" id="PS50928">
    <property type="entry name" value="ABC_TM1"/>
    <property type="match status" value="1"/>
</dbReference>
<keyword evidence="5 7" id="KW-1133">Transmembrane helix</keyword>
<accession>A0A3B0T7R7</accession>
<protein>
    <submittedName>
        <fullName evidence="9">ABC transporter, permease protein 1 (Cluster 1, maltose/g3p/polyamine/iron)</fullName>
    </submittedName>
</protein>
<reference evidence="9" key="1">
    <citation type="submission" date="2018-06" db="EMBL/GenBank/DDBJ databases">
        <authorList>
            <person name="Zhirakovskaya E."/>
        </authorList>
    </citation>
    <scope>NUCLEOTIDE SEQUENCE</scope>
</reference>
<dbReference type="SUPFAM" id="SSF161098">
    <property type="entry name" value="MetI-like"/>
    <property type="match status" value="1"/>
</dbReference>
<evidence type="ECO:0000256" key="3">
    <source>
        <dbReference type="ARBA" id="ARBA00022475"/>
    </source>
</evidence>
<proteinExistence type="predicted"/>
<dbReference type="InterPro" id="IPR000515">
    <property type="entry name" value="MetI-like"/>
</dbReference>
<evidence type="ECO:0000256" key="7">
    <source>
        <dbReference type="SAM" id="Phobius"/>
    </source>
</evidence>
<dbReference type="EMBL" id="UOEO01000009">
    <property type="protein sequence ID" value="VAW14465.1"/>
    <property type="molecule type" value="Genomic_DNA"/>
</dbReference>
<dbReference type="PANTHER" id="PTHR43005:SF1">
    <property type="entry name" value="SPERMIDINE_PUTRESCINE TRANSPORT SYSTEM PERMEASE PROTEIN"/>
    <property type="match status" value="1"/>
</dbReference>